<organism evidence="1 2">
    <name type="scientific">Ornithinibacillus salinisoli</name>
    <dbReference type="NCBI Taxonomy" id="1848459"/>
    <lineage>
        <taxon>Bacteria</taxon>
        <taxon>Bacillati</taxon>
        <taxon>Bacillota</taxon>
        <taxon>Bacilli</taxon>
        <taxon>Bacillales</taxon>
        <taxon>Bacillaceae</taxon>
        <taxon>Ornithinibacillus</taxon>
    </lineage>
</organism>
<dbReference type="Proteomes" id="UP001597383">
    <property type="component" value="Unassembled WGS sequence"/>
</dbReference>
<comment type="caution">
    <text evidence="1">The sequence shown here is derived from an EMBL/GenBank/DDBJ whole genome shotgun (WGS) entry which is preliminary data.</text>
</comment>
<keyword evidence="2" id="KW-1185">Reference proteome</keyword>
<dbReference type="SUPFAM" id="SSF81631">
    <property type="entry name" value="PAP/OAS1 substrate-binding domain"/>
    <property type="match status" value="1"/>
</dbReference>
<dbReference type="SUPFAM" id="SSF81301">
    <property type="entry name" value="Nucleotidyltransferase"/>
    <property type="match status" value="1"/>
</dbReference>
<evidence type="ECO:0000313" key="2">
    <source>
        <dbReference type="Proteomes" id="UP001597383"/>
    </source>
</evidence>
<dbReference type="EMBL" id="JBHUHQ010000019">
    <property type="protein sequence ID" value="MFD2045497.1"/>
    <property type="molecule type" value="Genomic_DNA"/>
</dbReference>
<dbReference type="Gene3D" id="1.20.120.330">
    <property type="entry name" value="Nucleotidyltransferases domain 2"/>
    <property type="match status" value="1"/>
</dbReference>
<reference evidence="2" key="1">
    <citation type="journal article" date="2019" name="Int. J. Syst. Evol. Microbiol.">
        <title>The Global Catalogue of Microorganisms (GCM) 10K type strain sequencing project: providing services to taxonomists for standard genome sequencing and annotation.</title>
        <authorList>
            <consortium name="The Broad Institute Genomics Platform"/>
            <consortium name="The Broad Institute Genome Sequencing Center for Infectious Disease"/>
            <person name="Wu L."/>
            <person name="Ma J."/>
        </authorList>
    </citation>
    <scope>NUCLEOTIDE SEQUENCE [LARGE SCALE GENOMIC DNA]</scope>
    <source>
        <strain evidence="2">R28</strain>
    </source>
</reference>
<dbReference type="RefSeq" id="WP_377558135.1">
    <property type="nucleotide sequence ID" value="NZ_JBHUHQ010000019.1"/>
</dbReference>
<sequence length="289" mass="34091">MRSEKEMMDLILNVSKDDDRIRAVGMNGSRTNANAPIDPFQDYDIVYIVTDMPSFINDPNWIDVFGERIIMQTPEDMAMFQSELGNRYSYLMLFKDGNRIDLTLVPVEEMDNYCTEDKLTVILLDKDHVLPYMPFPTDEDYWVKPPSATFFTDCCNEFWWVSTYVAKGLWRREILYAHEHLNIVRNMLIKMLEWQVGIETNYSVSIGKSGKYLERFLSEEYWYKLLQTYSDGSYEGVWKSLFAMSELFRKTASTVANTLDFEYPLDEEQGVMHYLEHVRRLPSDVVEIY</sequence>
<dbReference type="Pfam" id="PF04439">
    <property type="entry name" value="Adenyl_transf"/>
    <property type="match status" value="1"/>
</dbReference>
<evidence type="ECO:0000313" key="1">
    <source>
        <dbReference type="EMBL" id="MFD2045497.1"/>
    </source>
</evidence>
<dbReference type="PIRSF" id="PIRSF000812">
    <property type="entry name" value="AAD"/>
    <property type="match status" value="1"/>
</dbReference>
<gene>
    <name evidence="1" type="ORF">ACFSJF_14555</name>
</gene>
<accession>A0ABW4W108</accession>
<proteinExistence type="predicted"/>
<protein>
    <submittedName>
        <fullName evidence="1">Aminoglycoside 6-adenylyltransferase</fullName>
    </submittedName>
</protein>
<dbReference type="InterPro" id="IPR043519">
    <property type="entry name" value="NT_sf"/>
</dbReference>
<dbReference type="Gene3D" id="3.30.460.10">
    <property type="entry name" value="Beta Polymerase, domain 2"/>
    <property type="match status" value="1"/>
</dbReference>
<name>A0ABW4W108_9BACI</name>
<dbReference type="InterPro" id="IPR007530">
    <property type="entry name" value="Aminoglycoside_adenylylTfrase"/>
</dbReference>